<dbReference type="Proteomes" id="UP000823964">
    <property type="component" value="Unassembled WGS sequence"/>
</dbReference>
<dbReference type="EMBL" id="DXFQ01000125">
    <property type="protein sequence ID" value="HIX20311.1"/>
    <property type="molecule type" value="Genomic_DNA"/>
</dbReference>
<keyword evidence="5" id="KW-0119">Carbohydrate metabolism</keyword>
<dbReference type="Pfam" id="PF07335">
    <property type="entry name" value="Glyco_hydro_75"/>
    <property type="match status" value="1"/>
</dbReference>
<evidence type="ECO:0000256" key="3">
    <source>
        <dbReference type="ARBA" id="ARBA00022729"/>
    </source>
</evidence>
<evidence type="ECO:0000256" key="5">
    <source>
        <dbReference type="ARBA" id="ARBA00023277"/>
    </source>
</evidence>
<gene>
    <name evidence="9" type="ORF">H9862_06905</name>
</gene>
<organism evidence="9 10">
    <name type="scientific">Candidatus Akkermansia intestinigallinarum</name>
    <dbReference type="NCBI Taxonomy" id="2838431"/>
    <lineage>
        <taxon>Bacteria</taxon>
        <taxon>Pseudomonadati</taxon>
        <taxon>Verrucomicrobiota</taxon>
        <taxon>Verrucomicrobiia</taxon>
        <taxon>Verrucomicrobiales</taxon>
        <taxon>Akkermansiaceae</taxon>
        <taxon>Akkermansia</taxon>
    </lineage>
</organism>
<evidence type="ECO:0000256" key="8">
    <source>
        <dbReference type="SAM" id="MobiDB-lite"/>
    </source>
</evidence>
<evidence type="ECO:0000256" key="4">
    <source>
        <dbReference type="ARBA" id="ARBA00022801"/>
    </source>
</evidence>
<proteinExistence type="predicted"/>
<evidence type="ECO:0000256" key="6">
    <source>
        <dbReference type="ARBA" id="ARBA00023295"/>
    </source>
</evidence>
<keyword evidence="7" id="KW-0624">Polysaccharide degradation</keyword>
<evidence type="ECO:0000313" key="10">
    <source>
        <dbReference type="Proteomes" id="UP000823964"/>
    </source>
</evidence>
<dbReference type="PANTHER" id="PTHR42061">
    <property type="entry name" value="ENDO-CHITOSANASE"/>
    <property type="match status" value="1"/>
</dbReference>
<feature type="region of interest" description="Disordered" evidence="8">
    <location>
        <begin position="457"/>
        <end position="481"/>
    </location>
</feature>
<keyword evidence="2" id="KW-0964">Secreted</keyword>
<comment type="subcellular location">
    <subcellularLocation>
        <location evidence="1">Secreted</location>
    </subcellularLocation>
</comment>
<evidence type="ECO:0000256" key="2">
    <source>
        <dbReference type="ARBA" id="ARBA00022525"/>
    </source>
</evidence>
<dbReference type="GO" id="GO:0016977">
    <property type="term" value="F:chitosanase activity"/>
    <property type="evidence" value="ECO:0007669"/>
    <property type="project" value="InterPro"/>
</dbReference>
<keyword evidence="3" id="KW-0732">Signal</keyword>
<comment type="caution">
    <text evidence="9">The sequence shown here is derived from an EMBL/GenBank/DDBJ whole genome shotgun (WGS) entry which is preliminary data.</text>
</comment>
<keyword evidence="6" id="KW-0326">Glycosidase</keyword>
<sequence length="481" mass="53203">MIKNRKKSRRSLLPWLLPVVLLLAAGSLYTPYPWTFASSILRGEDETSGRGGASGAGADEADRPVHSNPEPVPVVSDNKEGDEADKQPVVWKHEARFSMPAIELPPFPPALPERVEPGRYEHIASMGKGINIAGNVTFVQGSTASRDRGRKDAYRVKVSLELLLPQAATGSDLLHANPKLPEVLAGYDALMEQAKVSKWYNALYLHKQNRIRKDAVTLSRLLDRHNFFDTDTILEISAAGSGRKLLWIQADMDVVSDGSDGDRLPTMPDKILKSDNYQPSTSYFWRKRSKTPNPLLAPWQERLRKQKARKAPAATIRNTEMVIDNLKRFSYLLAEYDPFIVIPLTLRKGGSNPYRPQPGDYAVVIVDNRVFPAIVGDYGPNYKTGEASLRLAREVNPKASVYARAVSNLGVSYIIFPGTAEEEKGPISYGRLNERCRQLLDDIGGLAPGASYIELHDKLAPAPAESDKDKDDAKPSEHQGA</sequence>
<dbReference type="PANTHER" id="PTHR42061:SF6">
    <property type="entry name" value="ENDO-CHITOSANASE"/>
    <property type="match status" value="1"/>
</dbReference>
<reference evidence="9" key="2">
    <citation type="submission" date="2021-04" db="EMBL/GenBank/DDBJ databases">
        <authorList>
            <person name="Gilroy R."/>
        </authorList>
    </citation>
    <scope>NUCLEOTIDE SEQUENCE</scope>
    <source>
        <strain evidence="9">14975</strain>
    </source>
</reference>
<dbReference type="AlphaFoldDB" id="A0A9D1VBW8"/>
<accession>A0A9D1VBW8</accession>
<reference evidence="9" key="1">
    <citation type="journal article" date="2021" name="PeerJ">
        <title>Extensive microbial diversity within the chicken gut microbiome revealed by metagenomics and culture.</title>
        <authorList>
            <person name="Gilroy R."/>
            <person name="Ravi A."/>
            <person name="Getino M."/>
            <person name="Pursley I."/>
            <person name="Horton D.L."/>
            <person name="Alikhan N.F."/>
            <person name="Baker D."/>
            <person name="Gharbi K."/>
            <person name="Hall N."/>
            <person name="Watson M."/>
            <person name="Adriaenssens E.M."/>
            <person name="Foster-Nyarko E."/>
            <person name="Jarju S."/>
            <person name="Secka A."/>
            <person name="Antonio M."/>
            <person name="Oren A."/>
            <person name="Chaudhuri R.R."/>
            <person name="La Ragione R."/>
            <person name="Hildebrand F."/>
            <person name="Pallen M.J."/>
        </authorList>
    </citation>
    <scope>NUCLEOTIDE SEQUENCE</scope>
    <source>
        <strain evidence="9">14975</strain>
    </source>
</reference>
<dbReference type="GO" id="GO:0000272">
    <property type="term" value="P:polysaccharide catabolic process"/>
    <property type="evidence" value="ECO:0007669"/>
    <property type="project" value="UniProtKB-KW"/>
</dbReference>
<keyword evidence="4 9" id="KW-0378">Hydrolase</keyword>
<dbReference type="GO" id="GO:0005576">
    <property type="term" value="C:extracellular region"/>
    <property type="evidence" value="ECO:0007669"/>
    <property type="project" value="UniProtKB-SubCell"/>
</dbReference>
<dbReference type="InterPro" id="IPR009939">
    <property type="entry name" value="Chitosanase_fungal"/>
</dbReference>
<feature type="region of interest" description="Disordered" evidence="8">
    <location>
        <begin position="45"/>
        <end position="84"/>
    </location>
</feature>
<evidence type="ECO:0000256" key="7">
    <source>
        <dbReference type="ARBA" id="ARBA00023326"/>
    </source>
</evidence>
<evidence type="ECO:0000256" key="1">
    <source>
        <dbReference type="ARBA" id="ARBA00004613"/>
    </source>
</evidence>
<name>A0A9D1VBW8_9BACT</name>
<evidence type="ECO:0000313" key="9">
    <source>
        <dbReference type="EMBL" id="HIX20311.1"/>
    </source>
</evidence>
<protein>
    <submittedName>
        <fullName evidence="9">Glycoside hydrolase family 75 protein</fullName>
    </submittedName>
</protein>